<keyword evidence="10" id="KW-1185">Reference proteome</keyword>
<dbReference type="EMBL" id="JACHXO010000006">
    <property type="protein sequence ID" value="MBB3196132.1"/>
    <property type="molecule type" value="Genomic_DNA"/>
</dbReference>
<comment type="caution">
    <text evidence="9">The sequence shown here is derived from an EMBL/GenBank/DDBJ whole genome shotgun (WGS) entry which is preliminary data.</text>
</comment>
<feature type="domain" description="O-antigen ligase-related" evidence="6">
    <location>
        <begin position="205"/>
        <end position="353"/>
    </location>
</feature>
<organism evidence="9 10">
    <name type="scientific">Roseateles terrae</name>
    <dbReference type="NCBI Taxonomy" id="431060"/>
    <lineage>
        <taxon>Bacteria</taxon>
        <taxon>Pseudomonadati</taxon>
        <taxon>Pseudomonadota</taxon>
        <taxon>Betaproteobacteria</taxon>
        <taxon>Burkholderiales</taxon>
        <taxon>Sphaerotilaceae</taxon>
        <taxon>Roseateles</taxon>
    </lineage>
</organism>
<feature type="transmembrane region" description="Helical" evidence="5">
    <location>
        <begin position="398"/>
        <end position="417"/>
    </location>
</feature>
<evidence type="ECO:0000256" key="3">
    <source>
        <dbReference type="ARBA" id="ARBA00022989"/>
    </source>
</evidence>
<evidence type="ECO:0000259" key="8">
    <source>
        <dbReference type="Pfam" id="PF15864"/>
    </source>
</evidence>
<dbReference type="InterPro" id="IPR021797">
    <property type="entry name" value="Wzy_C_2"/>
</dbReference>
<proteinExistence type="predicted"/>
<feature type="domain" description="Protein glycosylation ligase" evidence="8">
    <location>
        <begin position="154"/>
        <end position="178"/>
    </location>
</feature>
<keyword evidence="2 5" id="KW-0812">Transmembrane</keyword>
<dbReference type="RefSeq" id="WP_184295117.1">
    <property type="nucleotide sequence ID" value="NZ_JACHXO010000006.1"/>
</dbReference>
<comment type="subcellular location">
    <subcellularLocation>
        <location evidence="1">Membrane</location>
        <topology evidence="1">Multi-pass membrane protein</topology>
    </subcellularLocation>
</comment>
<protein>
    <submittedName>
        <fullName evidence="9">O-antigen ligase</fullName>
    </submittedName>
</protein>
<evidence type="ECO:0000256" key="4">
    <source>
        <dbReference type="ARBA" id="ARBA00023136"/>
    </source>
</evidence>
<name>A0ABR6GVK2_9BURK</name>
<dbReference type="PANTHER" id="PTHR37422">
    <property type="entry name" value="TEICHURONIC ACID BIOSYNTHESIS PROTEIN TUAE"/>
    <property type="match status" value="1"/>
</dbReference>
<accession>A0ABR6GVK2</accession>
<keyword evidence="4 5" id="KW-0472">Membrane</keyword>
<evidence type="ECO:0000313" key="9">
    <source>
        <dbReference type="EMBL" id="MBB3196132.1"/>
    </source>
</evidence>
<evidence type="ECO:0000256" key="1">
    <source>
        <dbReference type="ARBA" id="ARBA00004141"/>
    </source>
</evidence>
<feature type="domain" description="Virulence factor membrane-bound polymerase C-terminal" evidence="7">
    <location>
        <begin position="380"/>
        <end position="556"/>
    </location>
</feature>
<evidence type="ECO:0000256" key="2">
    <source>
        <dbReference type="ARBA" id="ARBA00022692"/>
    </source>
</evidence>
<dbReference type="InterPro" id="IPR007016">
    <property type="entry name" value="O-antigen_ligase-rel_domated"/>
</dbReference>
<feature type="transmembrane region" description="Helical" evidence="5">
    <location>
        <begin position="248"/>
        <end position="268"/>
    </location>
</feature>
<evidence type="ECO:0000313" key="10">
    <source>
        <dbReference type="Proteomes" id="UP000574369"/>
    </source>
</evidence>
<keyword evidence="3 5" id="KW-1133">Transmembrane helix</keyword>
<evidence type="ECO:0000256" key="5">
    <source>
        <dbReference type="SAM" id="Phobius"/>
    </source>
</evidence>
<feature type="transmembrane region" description="Helical" evidence="5">
    <location>
        <begin position="373"/>
        <end position="392"/>
    </location>
</feature>
<dbReference type="InterPro" id="IPR031726">
    <property type="entry name" value="PglL_A"/>
</dbReference>
<feature type="transmembrane region" description="Helical" evidence="5">
    <location>
        <begin position="27"/>
        <end position="45"/>
    </location>
</feature>
<feature type="transmembrane region" description="Helical" evidence="5">
    <location>
        <begin position="338"/>
        <end position="361"/>
    </location>
</feature>
<dbReference type="Pfam" id="PF04932">
    <property type="entry name" value="Wzy_C"/>
    <property type="match status" value="1"/>
</dbReference>
<dbReference type="Pfam" id="PF11846">
    <property type="entry name" value="Wzy_C_2"/>
    <property type="match status" value="1"/>
</dbReference>
<feature type="transmembrane region" description="Helical" evidence="5">
    <location>
        <begin position="110"/>
        <end position="134"/>
    </location>
</feature>
<dbReference type="GO" id="GO:0016874">
    <property type="term" value="F:ligase activity"/>
    <property type="evidence" value="ECO:0007669"/>
    <property type="project" value="UniProtKB-KW"/>
</dbReference>
<gene>
    <name evidence="9" type="ORF">FHS28_003542</name>
</gene>
<feature type="transmembrane region" description="Helical" evidence="5">
    <location>
        <begin position="82"/>
        <end position="103"/>
    </location>
</feature>
<dbReference type="Proteomes" id="UP000574369">
    <property type="component" value="Unassembled WGS sequence"/>
</dbReference>
<dbReference type="PANTHER" id="PTHR37422:SF21">
    <property type="entry name" value="EXOQ-LIKE PROTEIN"/>
    <property type="match status" value="1"/>
</dbReference>
<evidence type="ECO:0000259" key="7">
    <source>
        <dbReference type="Pfam" id="PF11846"/>
    </source>
</evidence>
<dbReference type="InterPro" id="IPR051533">
    <property type="entry name" value="WaaL-like"/>
</dbReference>
<evidence type="ECO:0000259" key="6">
    <source>
        <dbReference type="Pfam" id="PF04932"/>
    </source>
</evidence>
<keyword evidence="9" id="KW-0436">Ligase</keyword>
<sequence length="603" mass="64272">MIAIGLLVGAAVAPLCAYSELPLLSLYNQLLAYSGFGLCLLGLALKGQTVGHLSKDGVSLALVLVLVTALISPVTTDLPVPITLTLAVAVASALLLVQVGANLTPQGRQVVFASLCGALVVAGIASFVVVWIQIFLPSLADNLLVAQPDPDGRAIGNMRQPNNLASLFLWSSIAVVWLKDSGTLARWLRGTGAARVAVLLLPSAFAVGILFSASRTGMVGMALLVLWALWDAFGRGRGANRLTRDSRFGLGLMPLAFAVAWPMIGWWMKTHGQIFLTQQKMGDQATHSLERVRILHDAWVLITQHPWWGTGWGNFNFVWTVTPFPEGHPLLVDHTHNLFLQLFAEMGLPLGLLTSLLLLWGAAQILKAVARDVSPTSLCGLMLLITIGAHCMSEYPFWYAYFLLPSALVVGCCLATGRGFADIGVPDAVTGQGADGATDTAAGRGAEATPARANSKLALAGFAMVCGAVLAAKEYGDILRIYQPSSSSAELIDRLGQGQRSLFFSLHADGAAAQVLPPGPLSLQLVQRASRRFIDTQVLINWSNALHATGQTDKARYLANIIRPSQQPAAKEFFKDCGEGAASATQPYQCGAPTQSYSWDQLR</sequence>
<dbReference type="Pfam" id="PF15864">
    <property type="entry name" value="PglL_A"/>
    <property type="match status" value="1"/>
</dbReference>
<feature type="transmembrane region" description="Helical" evidence="5">
    <location>
        <begin position="57"/>
        <end position="76"/>
    </location>
</feature>
<reference evidence="9 10" key="1">
    <citation type="submission" date="2020-08" db="EMBL/GenBank/DDBJ databases">
        <title>Genomic Encyclopedia of Type Strains, Phase III (KMG-III): the genomes of soil and plant-associated and newly described type strains.</title>
        <authorList>
            <person name="Whitman W."/>
        </authorList>
    </citation>
    <scope>NUCLEOTIDE SEQUENCE [LARGE SCALE GENOMIC DNA]</scope>
    <source>
        <strain evidence="9 10">CECT 7247</strain>
    </source>
</reference>